<dbReference type="EMBL" id="JAGGKS010000004">
    <property type="protein sequence ID" value="MBP1925816.1"/>
    <property type="molecule type" value="Genomic_DNA"/>
</dbReference>
<dbReference type="CDD" id="cd16914">
    <property type="entry name" value="EcfT"/>
    <property type="match status" value="1"/>
</dbReference>
<accession>A0ABS4GDQ1</accession>
<dbReference type="RefSeq" id="WP_342455032.1">
    <property type="nucleotide sequence ID" value="NZ_JAGGKS010000004.1"/>
</dbReference>
<reference evidence="6 7" key="1">
    <citation type="submission" date="2021-03" db="EMBL/GenBank/DDBJ databases">
        <title>Genomic Encyclopedia of Type Strains, Phase IV (KMG-IV): sequencing the most valuable type-strain genomes for metagenomic binning, comparative biology and taxonomic classification.</title>
        <authorList>
            <person name="Goeker M."/>
        </authorList>
    </citation>
    <scope>NUCLEOTIDE SEQUENCE [LARGE SCALE GENOMIC DNA]</scope>
    <source>
        <strain evidence="6 7">DSM 24004</strain>
    </source>
</reference>
<dbReference type="Pfam" id="PF02361">
    <property type="entry name" value="CbiQ"/>
    <property type="match status" value="1"/>
</dbReference>
<keyword evidence="3 5" id="KW-1133">Transmembrane helix</keyword>
<feature type="transmembrane region" description="Helical" evidence="5">
    <location>
        <begin position="12"/>
        <end position="40"/>
    </location>
</feature>
<keyword evidence="2 5" id="KW-0812">Transmembrane</keyword>
<feature type="transmembrane region" description="Helical" evidence="5">
    <location>
        <begin position="224"/>
        <end position="242"/>
    </location>
</feature>
<sequence>MIKDYKIDPRPKLVIVLLLSTLALIYNEISMLFIILLISLSVSLLIKSDVAVVFFKLKKVFILMVFIAIAQSMFIKMGQPILKFHNIVIITDYGIRSALQFILRISIIVVSATIITTSTSREIVQGLVQWKCPYEIAFMVSIAIRFLPILKEEMSDMIIAIQLRGIDIKKVKLIKKIKIYKYIMLPIVTNSILKARELSLAMEMRGFRAYSTRTSYMVLKMNRLDYLIIASSIVVTILFILIKAM</sequence>
<protein>
    <submittedName>
        <fullName evidence="6">Energy-coupling factor transport system permease protein</fullName>
    </submittedName>
</protein>
<proteinExistence type="predicted"/>
<dbReference type="InterPro" id="IPR003339">
    <property type="entry name" value="ABC/ECF_trnsptr_transmembrane"/>
</dbReference>
<name>A0ABS4GDQ1_9FIRM</name>
<organism evidence="6 7">
    <name type="scientific">Sedimentibacter acidaminivorans</name>
    <dbReference type="NCBI Taxonomy" id="913099"/>
    <lineage>
        <taxon>Bacteria</taxon>
        <taxon>Bacillati</taxon>
        <taxon>Bacillota</taxon>
        <taxon>Tissierellia</taxon>
        <taxon>Sedimentibacter</taxon>
    </lineage>
</organism>
<evidence type="ECO:0000256" key="2">
    <source>
        <dbReference type="ARBA" id="ARBA00022692"/>
    </source>
</evidence>
<keyword evidence="4 5" id="KW-0472">Membrane</keyword>
<dbReference type="Proteomes" id="UP001519342">
    <property type="component" value="Unassembled WGS sequence"/>
</dbReference>
<evidence type="ECO:0000313" key="6">
    <source>
        <dbReference type="EMBL" id="MBP1925816.1"/>
    </source>
</evidence>
<gene>
    <name evidence="6" type="ORF">J2Z76_001677</name>
</gene>
<dbReference type="PANTHER" id="PTHR33514">
    <property type="entry name" value="PROTEIN ABCI12, CHLOROPLASTIC"/>
    <property type="match status" value="1"/>
</dbReference>
<keyword evidence="7" id="KW-1185">Reference proteome</keyword>
<dbReference type="PANTHER" id="PTHR33514:SF13">
    <property type="entry name" value="PROTEIN ABCI12, CHLOROPLASTIC"/>
    <property type="match status" value="1"/>
</dbReference>
<comment type="caution">
    <text evidence="6">The sequence shown here is derived from an EMBL/GenBank/DDBJ whole genome shotgun (WGS) entry which is preliminary data.</text>
</comment>
<evidence type="ECO:0000256" key="1">
    <source>
        <dbReference type="ARBA" id="ARBA00004141"/>
    </source>
</evidence>
<evidence type="ECO:0000256" key="5">
    <source>
        <dbReference type="SAM" id="Phobius"/>
    </source>
</evidence>
<evidence type="ECO:0000256" key="3">
    <source>
        <dbReference type="ARBA" id="ARBA00022989"/>
    </source>
</evidence>
<evidence type="ECO:0000256" key="4">
    <source>
        <dbReference type="ARBA" id="ARBA00023136"/>
    </source>
</evidence>
<evidence type="ECO:0000313" key="7">
    <source>
        <dbReference type="Proteomes" id="UP001519342"/>
    </source>
</evidence>
<comment type="subcellular location">
    <subcellularLocation>
        <location evidence="1">Membrane</location>
        <topology evidence="1">Multi-pass membrane protein</topology>
    </subcellularLocation>
</comment>